<evidence type="ECO:0000313" key="1">
    <source>
        <dbReference type="EMBL" id="KAJ7711449.1"/>
    </source>
</evidence>
<evidence type="ECO:0000313" key="2">
    <source>
        <dbReference type="Proteomes" id="UP001215598"/>
    </source>
</evidence>
<dbReference type="PANTHER" id="PTHR46572:SF2">
    <property type="entry name" value="RHO1 GDP-GTP EXCHANGE PROTEIN 1-RELATED"/>
    <property type="match status" value="1"/>
</dbReference>
<keyword evidence="2" id="KW-1185">Reference proteome</keyword>
<dbReference type="PANTHER" id="PTHR46572">
    <property type="entry name" value="RHO1 GDP-GTP EXCHANGE PROTEIN 1-RELATED"/>
    <property type="match status" value="1"/>
</dbReference>
<sequence length="324" mass="36312">MASFYRTSLISHWNHSVHSLEHKLNPFRQTARDTSTSESLVPLPKYMTEHIFTEIYESIIDFLSGDKATLAACNLVCRAWAPRSKMLLQRILELMVCQPVHLISHDGLGTVTCAVNLPDHSAGMIYGATSGIYRGSNDGSVFQLLSLRHVSQMEILPYADLLLCLAVKIFDVVSNPQSSTLVKSQEFYIPHEGSSVRFITSTRLIMAIKDTGRGGFEVVDLPTLESDSLLLASDPLLQFAMKGETPMLTFRVSDIFLVCYDALHLPYILVFCGTHVEVWDIELGKLVQKIQGRYRLLNRPNSGDEILSESSGRIMKMVFNERPV</sequence>
<dbReference type="Proteomes" id="UP001215598">
    <property type="component" value="Unassembled WGS sequence"/>
</dbReference>
<accession>A0AAD7MCY7</accession>
<proteinExistence type="predicted"/>
<protein>
    <submittedName>
        <fullName evidence="1">Uncharacterized protein</fullName>
    </submittedName>
</protein>
<comment type="caution">
    <text evidence="1">The sequence shown here is derived from an EMBL/GenBank/DDBJ whole genome shotgun (WGS) entry which is preliminary data.</text>
</comment>
<name>A0AAD7MCY7_9AGAR</name>
<dbReference type="AlphaFoldDB" id="A0AAD7MCY7"/>
<organism evidence="1 2">
    <name type="scientific">Mycena metata</name>
    <dbReference type="NCBI Taxonomy" id="1033252"/>
    <lineage>
        <taxon>Eukaryota</taxon>
        <taxon>Fungi</taxon>
        <taxon>Dikarya</taxon>
        <taxon>Basidiomycota</taxon>
        <taxon>Agaricomycotina</taxon>
        <taxon>Agaricomycetes</taxon>
        <taxon>Agaricomycetidae</taxon>
        <taxon>Agaricales</taxon>
        <taxon>Marasmiineae</taxon>
        <taxon>Mycenaceae</taxon>
        <taxon>Mycena</taxon>
    </lineage>
</organism>
<dbReference type="EMBL" id="JARKIB010000396">
    <property type="protein sequence ID" value="KAJ7711449.1"/>
    <property type="molecule type" value="Genomic_DNA"/>
</dbReference>
<reference evidence="1" key="1">
    <citation type="submission" date="2023-03" db="EMBL/GenBank/DDBJ databases">
        <title>Massive genome expansion in bonnet fungi (Mycena s.s.) driven by repeated elements and novel gene families across ecological guilds.</title>
        <authorList>
            <consortium name="Lawrence Berkeley National Laboratory"/>
            <person name="Harder C.B."/>
            <person name="Miyauchi S."/>
            <person name="Viragh M."/>
            <person name="Kuo A."/>
            <person name="Thoen E."/>
            <person name="Andreopoulos B."/>
            <person name="Lu D."/>
            <person name="Skrede I."/>
            <person name="Drula E."/>
            <person name="Henrissat B."/>
            <person name="Morin E."/>
            <person name="Kohler A."/>
            <person name="Barry K."/>
            <person name="LaButti K."/>
            <person name="Morin E."/>
            <person name="Salamov A."/>
            <person name="Lipzen A."/>
            <person name="Mereny Z."/>
            <person name="Hegedus B."/>
            <person name="Baldrian P."/>
            <person name="Stursova M."/>
            <person name="Weitz H."/>
            <person name="Taylor A."/>
            <person name="Grigoriev I.V."/>
            <person name="Nagy L.G."/>
            <person name="Martin F."/>
            <person name="Kauserud H."/>
        </authorList>
    </citation>
    <scope>NUCLEOTIDE SEQUENCE</scope>
    <source>
        <strain evidence="1">CBHHK182m</strain>
    </source>
</reference>
<dbReference type="InterPro" id="IPR052233">
    <property type="entry name" value="Rho-type_GEFs"/>
</dbReference>
<gene>
    <name evidence="1" type="ORF">B0H16DRAFT_1480355</name>
</gene>